<keyword evidence="4 9" id="KW-0997">Cell inner membrane</keyword>
<dbReference type="PANTHER" id="PTHR35011:SF2">
    <property type="entry name" value="2,3-DIKETO-L-GULONATE TRAP TRANSPORTER SMALL PERMEASE PROTEIN YIAM"/>
    <property type="match status" value="1"/>
</dbReference>
<feature type="transmembrane region" description="Helical" evidence="9">
    <location>
        <begin position="45"/>
        <end position="63"/>
    </location>
</feature>
<feature type="domain" description="Tripartite ATP-independent periplasmic transporters DctQ component" evidence="10">
    <location>
        <begin position="22"/>
        <end position="150"/>
    </location>
</feature>
<comment type="similarity">
    <text evidence="8 9">Belongs to the TRAP transporter small permease family.</text>
</comment>
<keyword evidence="5 9" id="KW-0812">Transmembrane</keyword>
<dbReference type="InterPro" id="IPR007387">
    <property type="entry name" value="TRAP_DctQ"/>
</dbReference>
<reference evidence="12" key="1">
    <citation type="submission" date="2016-10" db="EMBL/GenBank/DDBJ databases">
        <authorList>
            <person name="Varghese N."/>
            <person name="Submissions S."/>
        </authorList>
    </citation>
    <scope>NUCLEOTIDE SEQUENCE [LARGE SCALE GENOMIC DNA]</scope>
    <source>
        <strain evidence="12">ES.061</strain>
    </source>
</reference>
<name>A0A1H4L1D7_9HYPH</name>
<evidence type="ECO:0000256" key="5">
    <source>
        <dbReference type="ARBA" id="ARBA00022692"/>
    </source>
</evidence>
<sequence length="159" mass="18028">MSFLRRYSLEGCVASILFIVLFGVLLIQIFGRTPLFTGPVWTEEAARWLWVWMAFIGIAEVERQNGQLRMGFIADALPLSWRRLLFILIDVVYLAIVAHLVWISYKTVLRTWNNEAVTLPMSDAVLYASGLVASVLILHRIARRLAMLVRGGDAGEVHQ</sequence>
<feature type="transmembrane region" description="Helical" evidence="9">
    <location>
        <begin position="84"/>
        <end position="105"/>
    </location>
</feature>
<keyword evidence="12" id="KW-1185">Reference proteome</keyword>
<evidence type="ECO:0000256" key="2">
    <source>
        <dbReference type="ARBA" id="ARBA00022448"/>
    </source>
</evidence>
<dbReference type="Proteomes" id="UP000199064">
    <property type="component" value="Unassembled WGS sequence"/>
</dbReference>
<keyword evidence="3" id="KW-1003">Cell membrane</keyword>
<keyword evidence="2 9" id="KW-0813">Transport</keyword>
<evidence type="ECO:0000256" key="9">
    <source>
        <dbReference type="RuleBase" id="RU369079"/>
    </source>
</evidence>
<dbReference type="Pfam" id="PF04290">
    <property type="entry name" value="DctQ"/>
    <property type="match status" value="1"/>
</dbReference>
<protein>
    <recommendedName>
        <fullName evidence="9">TRAP transporter small permease protein</fullName>
    </recommendedName>
</protein>
<evidence type="ECO:0000256" key="4">
    <source>
        <dbReference type="ARBA" id="ARBA00022519"/>
    </source>
</evidence>
<proteinExistence type="inferred from homology"/>
<evidence type="ECO:0000259" key="10">
    <source>
        <dbReference type="Pfam" id="PF04290"/>
    </source>
</evidence>
<gene>
    <name evidence="11" type="ORF">SAMN05216452_2588</name>
</gene>
<evidence type="ECO:0000313" key="12">
    <source>
        <dbReference type="Proteomes" id="UP000199064"/>
    </source>
</evidence>
<dbReference type="GO" id="GO:0005886">
    <property type="term" value="C:plasma membrane"/>
    <property type="evidence" value="ECO:0007669"/>
    <property type="project" value="UniProtKB-SubCell"/>
</dbReference>
<dbReference type="EMBL" id="FNSL01000001">
    <property type="protein sequence ID" value="SEB64584.1"/>
    <property type="molecule type" value="Genomic_DNA"/>
</dbReference>
<dbReference type="AlphaFoldDB" id="A0A1H4L1D7"/>
<keyword evidence="6 9" id="KW-1133">Transmembrane helix</keyword>
<dbReference type="GO" id="GO:0022857">
    <property type="term" value="F:transmembrane transporter activity"/>
    <property type="evidence" value="ECO:0007669"/>
    <property type="project" value="UniProtKB-UniRule"/>
</dbReference>
<comment type="function">
    <text evidence="9">Part of the tripartite ATP-independent periplasmic (TRAP) transport system.</text>
</comment>
<dbReference type="GO" id="GO:0015740">
    <property type="term" value="P:C4-dicarboxylate transport"/>
    <property type="evidence" value="ECO:0007669"/>
    <property type="project" value="TreeGrafter"/>
</dbReference>
<dbReference type="RefSeq" id="WP_090329065.1">
    <property type="nucleotide sequence ID" value="NZ_FNSL01000001.1"/>
</dbReference>
<feature type="transmembrane region" description="Helical" evidence="9">
    <location>
        <begin position="125"/>
        <end position="142"/>
    </location>
</feature>
<evidence type="ECO:0000256" key="3">
    <source>
        <dbReference type="ARBA" id="ARBA00022475"/>
    </source>
</evidence>
<dbReference type="InterPro" id="IPR055348">
    <property type="entry name" value="DctQ"/>
</dbReference>
<keyword evidence="7 9" id="KW-0472">Membrane</keyword>
<accession>A0A1H4L1D7</accession>
<dbReference type="PANTHER" id="PTHR35011">
    <property type="entry name" value="2,3-DIKETO-L-GULONATE TRAP TRANSPORTER SMALL PERMEASE PROTEIN YIAM"/>
    <property type="match status" value="1"/>
</dbReference>
<evidence type="ECO:0000256" key="1">
    <source>
        <dbReference type="ARBA" id="ARBA00004429"/>
    </source>
</evidence>
<evidence type="ECO:0000256" key="8">
    <source>
        <dbReference type="ARBA" id="ARBA00038436"/>
    </source>
</evidence>
<evidence type="ECO:0000313" key="11">
    <source>
        <dbReference type="EMBL" id="SEB64584.1"/>
    </source>
</evidence>
<feature type="transmembrane region" description="Helical" evidence="9">
    <location>
        <begin position="12"/>
        <end position="30"/>
    </location>
</feature>
<comment type="subunit">
    <text evidence="9">The complex comprises the extracytoplasmic solute receptor protein and the two transmembrane proteins.</text>
</comment>
<organism evidence="11 12">
    <name type="scientific">Nitratireductor aquibiodomus</name>
    <dbReference type="NCBI Taxonomy" id="204799"/>
    <lineage>
        <taxon>Bacteria</taxon>
        <taxon>Pseudomonadati</taxon>
        <taxon>Pseudomonadota</taxon>
        <taxon>Alphaproteobacteria</taxon>
        <taxon>Hyphomicrobiales</taxon>
        <taxon>Phyllobacteriaceae</taxon>
        <taxon>Nitratireductor</taxon>
    </lineage>
</organism>
<evidence type="ECO:0000256" key="6">
    <source>
        <dbReference type="ARBA" id="ARBA00022989"/>
    </source>
</evidence>
<evidence type="ECO:0000256" key="7">
    <source>
        <dbReference type="ARBA" id="ARBA00023136"/>
    </source>
</evidence>
<comment type="subcellular location">
    <subcellularLocation>
        <location evidence="1 9">Cell inner membrane</location>
        <topology evidence="1 9">Multi-pass membrane protein</topology>
    </subcellularLocation>
</comment>